<gene>
    <name evidence="1" type="ORF">Bhyg_14793</name>
</gene>
<evidence type="ECO:0000313" key="1">
    <source>
        <dbReference type="EMBL" id="KAJ6636205.1"/>
    </source>
</evidence>
<dbReference type="EMBL" id="WJQU01000004">
    <property type="protein sequence ID" value="KAJ6636205.1"/>
    <property type="molecule type" value="Genomic_DNA"/>
</dbReference>
<dbReference type="Proteomes" id="UP001151699">
    <property type="component" value="Chromosome C"/>
</dbReference>
<proteinExistence type="predicted"/>
<accession>A0A9Q0RVY6</accession>
<feature type="non-terminal residue" evidence="1">
    <location>
        <position position="208"/>
    </location>
</feature>
<dbReference type="OrthoDB" id="10258608at2759"/>
<comment type="caution">
    <text evidence="1">The sequence shown here is derived from an EMBL/GenBank/DDBJ whole genome shotgun (WGS) entry which is preliminary data.</text>
</comment>
<keyword evidence="2" id="KW-1185">Reference proteome</keyword>
<organism evidence="1 2">
    <name type="scientific">Pseudolycoriella hygida</name>
    <dbReference type="NCBI Taxonomy" id="35572"/>
    <lineage>
        <taxon>Eukaryota</taxon>
        <taxon>Metazoa</taxon>
        <taxon>Ecdysozoa</taxon>
        <taxon>Arthropoda</taxon>
        <taxon>Hexapoda</taxon>
        <taxon>Insecta</taxon>
        <taxon>Pterygota</taxon>
        <taxon>Neoptera</taxon>
        <taxon>Endopterygota</taxon>
        <taxon>Diptera</taxon>
        <taxon>Nematocera</taxon>
        <taxon>Sciaroidea</taxon>
        <taxon>Sciaridae</taxon>
        <taxon>Pseudolycoriella</taxon>
    </lineage>
</organism>
<protein>
    <submittedName>
        <fullName evidence="1">Uncharacterized protein</fullName>
    </submittedName>
</protein>
<reference evidence="1" key="1">
    <citation type="submission" date="2022-07" db="EMBL/GenBank/DDBJ databases">
        <authorList>
            <person name="Trinca V."/>
            <person name="Uliana J.V.C."/>
            <person name="Torres T.T."/>
            <person name="Ward R.J."/>
            <person name="Monesi N."/>
        </authorList>
    </citation>
    <scope>NUCLEOTIDE SEQUENCE</scope>
    <source>
        <strain evidence="1">HSMRA1968</strain>
        <tissue evidence="1">Whole embryos</tissue>
    </source>
</reference>
<feature type="non-terminal residue" evidence="1">
    <location>
        <position position="1"/>
    </location>
</feature>
<dbReference type="AlphaFoldDB" id="A0A9Q0RVY6"/>
<sequence>VRVFHQSDGITHSPLWNKTWSRIGEFLPQLKDELFSNEVQQVSVQNTMNVNDLAPSAVPSNPTESHEYHPLLNVIPANSIPQPSEISTPDGLHDLGTPNQISSEDIRPTSLLIQDQSTIQSTVPLIIPHNPMEAPSPAGSTGTVPVAAIAMSLQQQNQFPSHTNLPINIVRSYNPIFVQPQNQPNQNDIYNDYVSNPYNLTLKSSDEN</sequence>
<evidence type="ECO:0000313" key="2">
    <source>
        <dbReference type="Proteomes" id="UP001151699"/>
    </source>
</evidence>
<name>A0A9Q0RVY6_9DIPT</name>